<evidence type="ECO:0000313" key="3">
    <source>
        <dbReference type="EMBL" id="NBG88743.1"/>
    </source>
</evidence>
<dbReference type="Gene3D" id="3.30.9.10">
    <property type="entry name" value="D-Amino Acid Oxidase, subunit A, domain 2"/>
    <property type="match status" value="1"/>
</dbReference>
<evidence type="ECO:0000313" key="4">
    <source>
        <dbReference type="Proteomes" id="UP000449710"/>
    </source>
</evidence>
<keyword evidence="4" id="KW-1185">Reference proteome</keyword>
<dbReference type="PANTHER" id="PTHR13847">
    <property type="entry name" value="SARCOSINE DEHYDROGENASE-RELATED"/>
    <property type="match status" value="1"/>
</dbReference>
<dbReference type="AlphaFoldDB" id="A0AA43XKX2"/>
<dbReference type="PANTHER" id="PTHR13847:SF287">
    <property type="entry name" value="FAD-DEPENDENT OXIDOREDUCTASE DOMAIN-CONTAINING PROTEIN 1"/>
    <property type="match status" value="1"/>
</dbReference>
<dbReference type="SUPFAM" id="SSF51905">
    <property type="entry name" value="FAD/NAD(P)-binding domain"/>
    <property type="match status" value="1"/>
</dbReference>
<protein>
    <submittedName>
        <fullName evidence="3">FAD-binding oxidoreductase</fullName>
    </submittedName>
</protein>
<dbReference type="SUPFAM" id="SSF54373">
    <property type="entry name" value="FAD-linked reductases, C-terminal domain"/>
    <property type="match status" value="1"/>
</dbReference>
<feature type="domain" description="FAD dependent oxidoreductase" evidence="2">
    <location>
        <begin position="7"/>
        <end position="351"/>
    </location>
</feature>
<dbReference type="GO" id="GO:0005737">
    <property type="term" value="C:cytoplasm"/>
    <property type="evidence" value="ECO:0007669"/>
    <property type="project" value="TreeGrafter"/>
</dbReference>
<accession>A0AA43XKX2</accession>
<organism evidence="3 4">
    <name type="scientific">Isachenkonia alkalipeptolytica</name>
    <dbReference type="NCBI Taxonomy" id="2565777"/>
    <lineage>
        <taxon>Bacteria</taxon>
        <taxon>Bacillati</taxon>
        <taxon>Bacillota</taxon>
        <taxon>Clostridia</taxon>
        <taxon>Eubacteriales</taxon>
        <taxon>Clostridiaceae</taxon>
        <taxon>Isachenkonia</taxon>
    </lineage>
</organism>
<comment type="caution">
    <text evidence="3">The sequence shown here is derived from an EMBL/GenBank/DDBJ whole genome shotgun (WGS) entry which is preliminary data.</text>
</comment>
<dbReference type="Proteomes" id="UP000449710">
    <property type="component" value="Unassembled WGS sequence"/>
</dbReference>
<dbReference type="Gene3D" id="3.50.50.60">
    <property type="entry name" value="FAD/NAD(P)-binding domain"/>
    <property type="match status" value="1"/>
</dbReference>
<name>A0AA43XKX2_9CLOT</name>
<dbReference type="PROSITE" id="PS51257">
    <property type="entry name" value="PROKAR_LIPOPROTEIN"/>
    <property type="match status" value="1"/>
</dbReference>
<dbReference type="RefSeq" id="WP_160721674.1">
    <property type="nucleotide sequence ID" value="NZ_SUMG01000011.1"/>
</dbReference>
<sequence length="382" mass="42329">MVSKAEIVIIGGGISGCAIAYNLAKKGMKNIVLLEKEYISSGATGRCGAGIRQQWATEMNCQVAKLSREFFETAEEKLGYDHDIEFKQKGYLILAATEEEDVQSKKNVALQNSLGIDSRYISLEDARELVPILNTKDFISATFCKDDGHLNPWHTTLAFAKASERLGVKIYTHTEVKGIDHKNGEIFGVETNRGYIQTNQVVNAAGGHAQVIGDMVGIELPVYSERHQILVTEPVAPILDPMIISFSKDIYCQQVPHGAFIMGRGGENEPRDLRNTCSWDFLEKMTETALSILPNLKKTRVLRQWSGMYNISPDKQPIYGDVPGMKGFFLAVGFSGHGFMFGPATGLLMAEFILGEKTTLPIDKLHITRFEKGELMWEASVV</sequence>
<dbReference type="EMBL" id="SUMG01000011">
    <property type="protein sequence ID" value="NBG88743.1"/>
    <property type="molecule type" value="Genomic_DNA"/>
</dbReference>
<dbReference type="InterPro" id="IPR036188">
    <property type="entry name" value="FAD/NAD-bd_sf"/>
</dbReference>
<evidence type="ECO:0000256" key="1">
    <source>
        <dbReference type="ARBA" id="ARBA00023002"/>
    </source>
</evidence>
<proteinExistence type="predicted"/>
<evidence type="ECO:0000259" key="2">
    <source>
        <dbReference type="Pfam" id="PF01266"/>
    </source>
</evidence>
<reference evidence="3 4" key="1">
    <citation type="submission" date="2019-04" db="EMBL/GenBank/DDBJ databases">
        <title>Isachenkonia alkalipeptolytica gen. nov. sp. nov. a new anaerobic, alkiliphilic organothrophic bacterium capable to reduce synthesized ferrihydrite isolated from a soda lake.</title>
        <authorList>
            <person name="Toshchakov S.V."/>
            <person name="Zavarzina D.G."/>
            <person name="Zhilina T.N."/>
            <person name="Kostrikina N.A."/>
            <person name="Kublanov I.V."/>
        </authorList>
    </citation>
    <scope>NUCLEOTIDE SEQUENCE [LARGE SCALE GENOMIC DNA]</scope>
    <source>
        <strain evidence="3 4">Z-1701</strain>
    </source>
</reference>
<dbReference type="Pfam" id="PF01266">
    <property type="entry name" value="DAO"/>
    <property type="match status" value="1"/>
</dbReference>
<dbReference type="GO" id="GO:0016491">
    <property type="term" value="F:oxidoreductase activity"/>
    <property type="evidence" value="ECO:0007669"/>
    <property type="project" value="UniProtKB-KW"/>
</dbReference>
<keyword evidence="1" id="KW-0560">Oxidoreductase</keyword>
<gene>
    <name evidence="3" type="ORF">ISALK_09540</name>
</gene>
<dbReference type="InterPro" id="IPR006076">
    <property type="entry name" value="FAD-dep_OxRdtase"/>
</dbReference>